<gene>
    <name evidence="1" type="ORF">CDL15_Pgr009157</name>
</gene>
<evidence type="ECO:0000313" key="2">
    <source>
        <dbReference type="Proteomes" id="UP000197138"/>
    </source>
</evidence>
<sequence>MELEEARFGPLSRTNSSAMLVVMLAASWLTVPSSAARRAWSSEVDDACTIGGETCGGGAPEYVGGVPEGAGGGRCTEGAPKYAGGMPVGVGGSVACVKGG</sequence>
<comment type="caution">
    <text evidence="1">The sequence shown here is derived from an EMBL/GenBank/DDBJ whole genome shotgun (WGS) entry which is preliminary data.</text>
</comment>
<dbReference type="AlphaFoldDB" id="A0A218WK02"/>
<name>A0A218WK02_PUNGR</name>
<proteinExistence type="predicted"/>
<accession>A0A218WK02</accession>
<evidence type="ECO:0000313" key="1">
    <source>
        <dbReference type="EMBL" id="OWM72700.1"/>
    </source>
</evidence>
<dbReference type="EMBL" id="MTKT01004263">
    <property type="protein sequence ID" value="OWM72700.1"/>
    <property type="molecule type" value="Genomic_DNA"/>
</dbReference>
<reference evidence="2" key="1">
    <citation type="journal article" date="2017" name="Plant J.">
        <title>The pomegranate (Punica granatum L.) genome and the genomics of punicalagin biosynthesis.</title>
        <authorList>
            <person name="Qin G."/>
            <person name="Xu C."/>
            <person name="Ming R."/>
            <person name="Tang H."/>
            <person name="Guyot R."/>
            <person name="Kramer E.M."/>
            <person name="Hu Y."/>
            <person name="Yi X."/>
            <person name="Qi Y."/>
            <person name="Xu X."/>
            <person name="Gao Z."/>
            <person name="Pan H."/>
            <person name="Jian J."/>
            <person name="Tian Y."/>
            <person name="Yue Z."/>
            <person name="Xu Y."/>
        </authorList>
    </citation>
    <scope>NUCLEOTIDE SEQUENCE [LARGE SCALE GENOMIC DNA]</scope>
    <source>
        <strain evidence="2">cv. Dabenzi</strain>
    </source>
</reference>
<dbReference type="Proteomes" id="UP000197138">
    <property type="component" value="Unassembled WGS sequence"/>
</dbReference>
<organism evidence="1 2">
    <name type="scientific">Punica granatum</name>
    <name type="common">Pomegranate</name>
    <dbReference type="NCBI Taxonomy" id="22663"/>
    <lineage>
        <taxon>Eukaryota</taxon>
        <taxon>Viridiplantae</taxon>
        <taxon>Streptophyta</taxon>
        <taxon>Embryophyta</taxon>
        <taxon>Tracheophyta</taxon>
        <taxon>Spermatophyta</taxon>
        <taxon>Magnoliopsida</taxon>
        <taxon>eudicotyledons</taxon>
        <taxon>Gunneridae</taxon>
        <taxon>Pentapetalae</taxon>
        <taxon>rosids</taxon>
        <taxon>malvids</taxon>
        <taxon>Myrtales</taxon>
        <taxon>Lythraceae</taxon>
        <taxon>Punica</taxon>
    </lineage>
</organism>
<protein>
    <submittedName>
        <fullName evidence="1">Uncharacterized protein</fullName>
    </submittedName>
</protein>